<evidence type="ECO:0000313" key="2">
    <source>
        <dbReference type="EMBL" id="SEF98580.1"/>
    </source>
</evidence>
<gene>
    <name evidence="2" type="ORF">SAMN05660865_01474</name>
</gene>
<dbReference type="EMBL" id="FNUK01000019">
    <property type="protein sequence ID" value="SEF98580.1"/>
    <property type="molecule type" value="Genomic_DNA"/>
</dbReference>
<proteinExistence type="predicted"/>
<dbReference type="RefSeq" id="WP_103896414.1">
    <property type="nucleotide sequence ID" value="NZ_FNUK01000019.1"/>
</dbReference>
<dbReference type="OrthoDB" id="3192849at2"/>
<evidence type="ECO:0000259" key="1">
    <source>
        <dbReference type="Pfam" id="PF11823"/>
    </source>
</evidence>
<accession>A0A1H5WGW4</accession>
<reference evidence="3" key="1">
    <citation type="submission" date="2016-10" db="EMBL/GenBank/DDBJ databases">
        <authorList>
            <person name="Varghese N."/>
            <person name="Submissions S."/>
        </authorList>
    </citation>
    <scope>NUCLEOTIDE SEQUENCE [LARGE SCALE GENOMIC DNA]</scope>
    <source>
        <strain evidence="3">DSM 5463</strain>
    </source>
</reference>
<evidence type="ECO:0000313" key="3">
    <source>
        <dbReference type="Proteomes" id="UP000242850"/>
    </source>
</evidence>
<dbReference type="AlphaFoldDB" id="A0A1H5WGW4"/>
<feature type="domain" description="Putative Se/S carrier protein-like" evidence="1">
    <location>
        <begin position="3"/>
        <end position="70"/>
    </location>
</feature>
<keyword evidence="3" id="KW-1185">Reference proteome</keyword>
<name>A0A1H5WGW4_9CLOT</name>
<organism evidence="2 3">
    <name type="scientific">Caloramator fervidus</name>
    <dbReference type="NCBI Taxonomy" id="29344"/>
    <lineage>
        <taxon>Bacteria</taxon>
        <taxon>Bacillati</taxon>
        <taxon>Bacillota</taxon>
        <taxon>Clostridia</taxon>
        <taxon>Eubacteriales</taxon>
        <taxon>Clostridiaceae</taxon>
        <taxon>Caloramator</taxon>
    </lineage>
</organism>
<dbReference type="InterPro" id="IPR021778">
    <property type="entry name" value="Se/S_carrier-like"/>
</dbReference>
<protein>
    <recommendedName>
        <fullName evidence="1">Putative Se/S carrier protein-like domain-containing protein</fullName>
    </recommendedName>
</protein>
<dbReference type="Proteomes" id="UP000242850">
    <property type="component" value="Unassembled WGS sequence"/>
</dbReference>
<dbReference type="Pfam" id="PF11823">
    <property type="entry name" value="Se_S_carrier"/>
    <property type="match status" value="1"/>
</dbReference>
<sequence length="81" mass="9355">MNVLITFDSTNFAIQCEAVLKQQGIKGNIMPTPREITKSCGISIKIFHDDLEKVKELIKEGKIKVKRLYKFDENKIFEPIE</sequence>